<feature type="transmembrane region" description="Helical" evidence="2">
    <location>
        <begin position="233"/>
        <end position="252"/>
    </location>
</feature>
<accession>A0A7R9KZS7</accession>
<evidence type="ECO:0000256" key="2">
    <source>
        <dbReference type="SAM" id="Phobius"/>
    </source>
</evidence>
<keyword evidence="2" id="KW-1133">Transmembrane helix</keyword>
<dbReference type="Proteomes" id="UP000759131">
    <property type="component" value="Unassembled WGS sequence"/>
</dbReference>
<sequence>MYPFCDPTIEIDSAFVDQTSDSGKDVITLFSKTTVYEVSADSGQHNEVAFKYKASQHLVQWADKTVVAPITSVYYLDPAKKVIKLENTTYNITDNNNAQNAQLDGNTLINLVNKTATDIFNKTGLANTTVVDIFDRTVTGLFNGLVKRAVNEPATDTTIKPTTSQTELNTQSTNNTANESSLPSAGFVLGQSIYLFSRNTVCNINIGSVIGECVNRQSIGLWVGCVEDYTMQYIVFGIVVGSILVGIAFVIYGKCRKPKPKPHNNNTGPDGINPVNKPLNAYTD</sequence>
<dbReference type="EMBL" id="CAJPIZ010009115">
    <property type="protein sequence ID" value="CAG2111619.1"/>
    <property type="molecule type" value="Genomic_DNA"/>
</dbReference>
<gene>
    <name evidence="3" type="ORF">OSB1V03_LOCUS11598</name>
</gene>
<protein>
    <submittedName>
        <fullName evidence="3">Uncharacterized protein</fullName>
    </submittedName>
</protein>
<evidence type="ECO:0000256" key="1">
    <source>
        <dbReference type="SAM" id="MobiDB-lite"/>
    </source>
</evidence>
<feature type="region of interest" description="Disordered" evidence="1">
    <location>
        <begin position="261"/>
        <end position="284"/>
    </location>
</feature>
<keyword evidence="4" id="KW-1185">Reference proteome</keyword>
<proteinExistence type="predicted"/>
<name>A0A7R9KZS7_9ACAR</name>
<dbReference type="EMBL" id="OC863690">
    <property type="protein sequence ID" value="CAD7631189.1"/>
    <property type="molecule type" value="Genomic_DNA"/>
</dbReference>
<evidence type="ECO:0000313" key="4">
    <source>
        <dbReference type="Proteomes" id="UP000759131"/>
    </source>
</evidence>
<keyword evidence="2" id="KW-0812">Transmembrane</keyword>
<organism evidence="3">
    <name type="scientific">Medioppia subpectinata</name>
    <dbReference type="NCBI Taxonomy" id="1979941"/>
    <lineage>
        <taxon>Eukaryota</taxon>
        <taxon>Metazoa</taxon>
        <taxon>Ecdysozoa</taxon>
        <taxon>Arthropoda</taxon>
        <taxon>Chelicerata</taxon>
        <taxon>Arachnida</taxon>
        <taxon>Acari</taxon>
        <taxon>Acariformes</taxon>
        <taxon>Sarcoptiformes</taxon>
        <taxon>Oribatida</taxon>
        <taxon>Brachypylina</taxon>
        <taxon>Oppioidea</taxon>
        <taxon>Oppiidae</taxon>
        <taxon>Medioppia</taxon>
    </lineage>
</organism>
<evidence type="ECO:0000313" key="3">
    <source>
        <dbReference type="EMBL" id="CAD7631189.1"/>
    </source>
</evidence>
<feature type="region of interest" description="Disordered" evidence="1">
    <location>
        <begin position="156"/>
        <end position="177"/>
    </location>
</feature>
<dbReference type="AlphaFoldDB" id="A0A7R9KZS7"/>
<keyword evidence="2" id="KW-0472">Membrane</keyword>
<reference evidence="3" key="1">
    <citation type="submission" date="2020-11" db="EMBL/GenBank/DDBJ databases">
        <authorList>
            <person name="Tran Van P."/>
        </authorList>
    </citation>
    <scope>NUCLEOTIDE SEQUENCE</scope>
</reference>